<accession>A0A7X6MGU5</accession>
<name>A0A7X6MGU5_9ACTN</name>
<organism evidence="1 2">
    <name type="scientific">Nocardiopsis alborubida</name>
    <dbReference type="NCBI Taxonomy" id="146802"/>
    <lineage>
        <taxon>Bacteria</taxon>
        <taxon>Bacillati</taxon>
        <taxon>Actinomycetota</taxon>
        <taxon>Actinomycetes</taxon>
        <taxon>Streptosporangiales</taxon>
        <taxon>Nocardiopsidaceae</taxon>
        <taxon>Nocardiopsis</taxon>
    </lineage>
</organism>
<keyword evidence="1" id="KW-0808">Transferase</keyword>
<dbReference type="SUPFAM" id="SSF55729">
    <property type="entry name" value="Acyl-CoA N-acyltransferases (Nat)"/>
    <property type="match status" value="1"/>
</dbReference>
<dbReference type="Gene3D" id="3.40.630.30">
    <property type="match status" value="1"/>
</dbReference>
<protein>
    <submittedName>
        <fullName evidence="1">GNAT family N-acetyltransferase</fullName>
    </submittedName>
</protein>
<evidence type="ECO:0000313" key="1">
    <source>
        <dbReference type="EMBL" id="NKZ01372.1"/>
    </source>
</evidence>
<evidence type="ECO:0000313" key="2">
    <source>
        <dbReference type="Proteomes" id="UP000553209"/>
    </source>
</evidence>
<proteinExistence type="predicted"/>
<comment type="caution">
    <text evidence="1">The sequence shown here is derived from an EMBL/GenBank/DDBJ whole genome shotgun (WGS) entry which is preliminary data.</text>
</comment>
<keyword evidence="2" id="KW-1185">Reference proteome</keyword>
<gene>
    <name evidence="1" type="ORF">HGB44_27405</name>
</gene>
<sequence length="174" mass="19536">MKSRRITLQPKSTAPTAEDYNLILKLGLDSTSNFESFSAAMQKKSIDANFSIRLNGDDSAAGFSMLLDLDQDAGHVHTAVYIDPAAARQGIGADATLLTVNYAFAMWNIRKVYFETTDASSGDFGAMLEKPPEATLNDYIFFRGRLWDLKVYALTRDEWEKELYDYVRKLAPQD</sequence>
<dbReference type="AlphaFoldDB" id="A0A7X6MGU5"/>
<dbReference type="EMBL" id="JAAXPG010000035">
    <property type="protein sequence ID" value="NKZ01372.1"/>
    <property type="molecule type" value="Genomic_DNA"/>
</dbReference>
<dbReference type="GO" id="GO:0016740">
    <property type="term" value="F:transferase activity"/>
    <property type="evidence" value="ECO:0007669"/>
    <property type="project" value="UniProtKB-KW"/>
</dbReference>
<reference evidence="1 2" key="1">
    <citation type="submission" date="2020-04" db="EMBL/GenBank/DDBJ databases">
        <title>MicrobeNet Type strains.</title>
        <authorList>
            <person name="Nicholson A.C."/>
        </authorList>
    </citation>
    <scope>NUCLEOTIDE SEQUENCE [LARGE SCALE GENOMIC DNA]</scope>
    <source>
        <strain evidence="1 2">ATCC 23612</strain>
    </source>
</reference>
<dbReference type="InterPro" id="IPR016181">
    <property type="entry name" value="Acyl_CoA_acyltransferase"/>
</dbReference>
<dbReference type="RefSeq" id="WP_061083186.1">
    <property type="nucleotide sequence ID" value="NZ_JAAXPG010000035.1"/>
</dbReference>
<dbReference type="Proteomes" id="UP000553209">
    <property type="component" value="Unassembled WGS sequence"/>
</dbReference>